<keyword evidence="3" id="KW-1185">Reference proteome</keyword>
<name>A0ABN5PVL6_9STRE</name>
<organism evidence="2 3">
    <name type="scientific">Streptococcus koreensis</name>
    <dbReference type="NCBI Taxonomy" id="2382163"/>
    <lineage>
        <taxon>Bacteria</taxon>
        <taxon>Bacillati</taxon>
        <taxon>Bacillota</taxon>
        <taxon>Bacilli</taxon>
        <taxon>Lactobacillales</taxon>
        <taxon>Streptococcaceae</taxon>
        <taxon>Streptococcus</taxon>
    </lineage>
</organism>
<dbReference type="PANTHER" id="PTHR39209">
    <property type="match status" value="1"/>
</dbReference>
<dbReference type="SMART" id="SM00873">
    <property type="entry name" value="B3_4"/>
    <property type="match status" value="1"/>
</dbReference>
<dbReference type="SUPFAM" id="SSF56037">
    <property type="entry name" value="PheT/TilS domain"/>
    <property type="match status" value="1"/>
</dbReference>
<sequence>MDWILNQSLVDLGIETVVIGVAKQLNPQAPLSADFLAKKKDMEAWALNCDLSSVKEEPVVQGYIDLLKEVGRSVKKNPPTILALIKNIQSRGFLPTINSVIDIYNVECLSSFLAIGGHDLDKTQGPIEFTISQREDSFLPILSTEKHVSESDPVYRDQQGIMAWLDVRDGERYKMEETTRNVLFIIQGNRATSVEMRLEALDRIREDLASCMPDLEFEKYLVTPSETIPVP</sequence>
<proteinExistence type="predicted"/>
<evidence type="ECO:0000259" key="1">
    <source>
        <dbReference type="SMART" id="SM00873"/>
    </source>
</evidence>
<dbReference type="Proteomes" id="UP000277293">
    <property type="component" value="Chromosome"/>
</dbReference>
<evidence type="ECO:0000313" key="2">
    <source>
        <dbReference type="EMBL" id="AYF93373.1"/>
    </source>
</evidence>
<feature type="domain" description="B3/B4 tRNA-binding" evidence="1">
    <location>
        <begin position="62"/>
        <end position="213"/>
    </location>
</feature>
<dbReference type="InterPro" id="IPR020825">
    <property type="entry name" value="Phe-tRNA_synthase-like_B3/B4"/>
</dbReference>
<dbReference type="InterPro" id="IPR005146">
    <property type="entry name" value="B3/B4_tRNA-bd"/>
</dbReference>
<dbReference type="Gene3D" id="3.50.40.10">
    <property type="entry name" value="Phenylalanyl-trna Synthetase, Chain B, domain 3"/>
    <property type="match status" value="1"/>
</dbReference>
<dbReference type="EMBL" id="CP032620">
    <property type="protein sequence ID" value="AYF93373.1"/>
    <property type="molecule type" value="Genomic_DNA"/>
</dbReference>
<protein>
    <recommendedName>
        <fullName evidence="1">B3/B4 tRNA-binding domain-containing protein</fullName>
    </recommendedName>
</protein>
<accession>A0ABN5PVL6</accession>
<evidence type="ECO:0000313" key="3">
    <source>
        <dbReference type="Proteomes" id="UP000277293"/>
    </source>
</evidence>
<reference evidence="3" key="1">
    <citation type="submission" date="2018-09" db="EMBL/GenBank/DDBJ databases">
        <title>Complete genome sequence of Streptococcus sp. KCOM 2890 (=JS71).</title>
        <authorList>
            <person name="Kook J.-K."/>
            <person name="Park S.-N."/>
            <person name="Lim Y.K."/>
        </authorList>
    </citation>
    <scope>NUCLEOTIDE SEQUENCE [LARGE SCALE GENOMIC DNA]</scope>
    <source>
        <strain evidence="3">JS71</strain>
    </source>
</reference>
<dbReference type="PANTHER" id="PTHR39209:SF2">
    <property type="entry name" value="CYTOPLASMIC PROTEIN"/>
    <property type="match status" value="1"/>
</dbReference>
<dbReference type="RefSeq" id="WP_120701282.1">
    <property type="nucleotide sequence ID" value="NZ_CP032620.1"/>
</dbReference>
<gene>
    <name evidence="2" type="ORF">D7D50_01395</name>
</gene>
<dbReference type="Pfam" id="PF03483">
    <property type="entry name" value="B3_4"/>
    <property type="match status" value="1"/>
</dbReference>